<keyword evidence="1" id="KW-0732">Signal</keyword>
<feature type="chain" id="PRO_5013136230" description="SGNH hydrolase-type esterase domain-containing protein" evidence="1">
    <location>
        <begin position="18"/>
        <end position="297"/>
    </location>
</feature>
<evidence type="ECO:0000256" key="1">
    <source>
        <dbReference type="SAM" id="SignalP"/>
    </source>
</evidence>
<dbReference type="Proteomes" id="UP000186817">
    <property type="component" value="Unassembled WGS sequence"/>
</dbReference>
<evidence type="ECO:0000313" key="3">
    <source>
        <dbReference type="EMBL" id="OLQ15701.1"/>
    </source>
</evidence>
<protein>
    <recommendedName>
        <fullName evidence="2">SGNH hydrolase-type esterase domain-containing protein</fullName>
    </recommendedName>
</protein>
<dbReference type="GO" id="GO:0004622">
    <property type="term" value="F:phosphatidylcholine lysophospholipase activity"/>
    <property type="evidence" value="ECO:0007669"/>
    <property type="project" value="TreeGrafter"/>
</dbReference>
<name>A0A1Q9F7Q3_SYMMI</name>
<dbReference type="OrthoDB" id="421156at2759"/>
<dbReference type="PANTHER" id="PTHR30383">
    <property type="entry name" value="THIOESTERASE 1/PROTEASE 1/LYSOPHOSPHOLIPASE L1"/>
    <property type="match status" value="1"/>
</dbReference>
<organism evidence="3 4">
    <name type="scientific">Symbiodinium microadriaticum</name>
    <name type="common">Dinoflagellate</name>
    <name type="synonym">Zooxanthella microadriatica</name>
    <dbReference type="NCBI Taxonomy" id="2951"/>
    <lineage>
        <taxon>Eukaryota</taxon>
        <taxon>Sar</taxon>
        <taxon>Alveolata</taxon>
        <taxon>Dinophyceae</taxon>
        <taxon>Suessiales</taxon>
        <taxon>Symbiodiniaceae</taxon>
        <taxon>Symbiodinium</taxon>
    </lineage>
</organism>
<accession>A0A1Q9F7Q3</accession>
<dbReference type="AlphaFoldDB" id="A0A1Q9F7Q3"/>
<dbReference type="PANTHER" id="PTHR30383:SF5">
    <property type="entry name" value="SGNH HYDROLASE-TYPE ESTERASE DOMAIN-CONTAINING PROTEIN"/>
    <property type="match status" value="1"/>
</dbReference>
<reference evidence="3 4" key="1">
    <citation type="submission" date="2016-02" db="EMBL/GenBank/DDBJ databases">
        <title>Genome analysis of coral dinoflagellate symbionts highlights evolutionary adaptations to a symbiotic lifestyle.</title>
        <authorList>
            <person name="Aranda M."/>
            <person name="Li Y."/>
            <person name="Liew Y.J."/>
            <person name="Baumgarten S."/>
            <person name="Simakov O."/>
            <person name="Wilson M."/>
            <person name="Piel J."/>
            <person name="Ashoor H."/>
            <person name="Bougouffa S."/>
            <person name="Bajic V.B."/>
            <person name="Ryu T."/>
            <person name="Ravasi T."/>
            <person name="Bayer T."/>
            <person name="Micklem G."/>
            <person name="Kim H."/>
            <person name="Bhak J."/>
            <person name="Lajeunesse T.C."/>
            <person name="Voolstra C.R."/>
        </authorList>
    </citation>
    <scope>NUCLEOTIDE SEQUENCE [LARGE SCALE GENOMIC DNA]</scope>
    <source>
        <strain evidence="3 4">CCMP2467</strain>
    </source>
</reference>
<dbReference type="EMBL" id="LSRX01000001">
    <property type="protein sequence ID" value="OLQ15701.1"/>
    <property type="molecule type" value="Genomic_DNA"/>
</dbReference>
<dbReference type="InterPro" id="IPR013830">
    <property type="entry name" value="SGNH_hydro"/>
</dbReference>
<proteinExistence type="predicted"/>
<feature type="signal peptide" evidence="1">
    <location>
        <begin position="1"/>
        <end position="17"/>
    </location>
</feature>
<evidence type="ECO:0000313" key="4">
    <source>
        <dbReference type="Proteomes" id="UP000186817"/>
    </source>
</evidence>
<sequence>MLAVLLPVLLALPFVVAAVAGLYVVYAVVRKPAKHSFSSASDVSSAAHSKVVICVGDSLTQATVSGDWLGILRSRFPELSFFNAGVNGDCAYNVAVKARAIRECQPAAVVVLVGTNDAKAEVNGNWGKHSRLYNGLPQEPSYDFFRSSLGSALEILLGRDPAQGPCLAVLTLPMLGESPDHMGNREVVPRYNQALQDVAAAAGKAGDLEVLDLNRALWLRVKELLSTTPALEPPPVEKFMGLMWQGAALHYLLGWSWDSIGRRQGQRVMSDALHLNDTGAAVIAELVGDWLVKAGVA</sequence>
<evidence type="ECO:0000259" key="2">
    <source>
        <dbReference type="Pfam" id="PF13472"/>
    </source>
</evidence>
<feature type="domain" description="SGNH hydrolase-type esterase" evidence="2">
    <location>
        <begin position="54"/>
        <end position="218"/>
    </location>
</feature>
<comment type="caution">
    <text evidence="3">The sequence shown here is derived from an EMBL/GenBank/DDBJ whole genome shotgun (WGS) entry which is preliminary data.</text>
</comment>
<dbReference type="SUPFAM" id="SSF52266">
    <property type="entry name" value="SGNH hydrolase"/>
    <property type="match status" value="1"/>
</dbReference>
<dbReference type="InterPro" id="IPR036514">
    <property type="entry name" value="SGNH_hydro_sf"/>
</dbReference>
<dbReference type="CDD" id="cd00229">
    <property type="entry name" value="SGNH_hydrolase"/>
    <property type="match status" value="1"/>
</dbReference>
<keyword evidence="4" id="KW-1185">Reference proteome</keyword>
<dbReference type="Pfam" id="PF13472">
    <property type="entry name" value="Lipase_GDSL_2"/>
    <property type="match status" value="1"/>
</dbReference>
<dbReference type="Gene3D" id="3.40.50.1110">
    <property type="entry name" value="SGNH hydrolase"/>
    <property type="match status" value="1"/>
</dbReference>
<dbReference type="InterPro" id="IPR051532">
    <property type="entry name" value="Ester_Hydrolysis_Enzymes"/>
</dbReference>
<gene>
    <name evidence="3" type="ORF">AK812_SmicGene51</name>
</gene>